<dbReference type="CDD" id="cd00491">
    <property type="entry name" value="4Oxalocrotonate_Tautomerase"/>
    <property type="match status" value="1"/>
</dbReference>
<evidence type="ECO:0000313" key="6">
    <source>
        <dbReference type="EMBL" id="MBP0727216.1"/>
    </source>
</evidence>
<evidence type="ECO:0000313" key="7">
    <source>
        <dbReference type="Proteomes" id="UP000682134"/>
    </source>
</evidence>
<dbReference type="Gene3D" id="3.30.429.10">
    <property type="entry name" value="Macrophage Migration Inhibitory Factor"/>
    <property type="match status" value="1"/>
</dbReference>
<dbReference type="InterPro" id="IPR014347">
    <property type="entry name" value="Tautomerase/MIF_sf"/>
</dbReference>
<keyword evidence="7" id="KW-1185">Reference proteome</keyword>
<feature type="active site" description="Proton acceptor; via imino nitrogen" evidence="3">
    <location>
        <position position="2"/>
    </location>
</feature>
<evidence type="ECO:0000256" key="1">
    <source>
        <dbReference type="ARBA" id="ARBA00006723"/>
    </source>
</evidence>
<dbReference type="Proteomes" id="UP000682134">
    <property type="component" value="Unassembled WGS sequence"/>
</dbReference>
<organism evidence="6 7">
    <name type="scientific">Gottfriedia endophytica</name>
    <dbReference type="NCBI Taxonomy" id="2820819"/>
    <lineage>
        <taxon>Bacteria</taxon>
        <taxon>Bacillati</taxon>
        <taxon>Bacillota</taxon>
        <taxon>Bacilli</taxon>
        <taxon>Bacillales</taxon>
        <taxon>Bacillaceae</taxon>
        <taxon>Gottfriedia</taxon>
    </lineage>
</organism>
<dbReference type="Pfam" id="PF01361">
    <property type="entry name" value="Tautomerase"/>
    <property type="match status" value="1"/>
</dbReference>
<comment type="caution">
    <text evidence="6">The sequence shown here is derived from an EMBL/GenBank/DDBJ whole genome shotgun (WGS) entry which is preliminary data.</text>
</comment>
<dbReference type="PANTHER" id="PTHR35530">
    <property type="entry name" value="TAUTOMERASE-RELATED"/>
    <property type="match status" value="1"/>
</dbReference>
<evidence type="ECO:0000256" key="2">
    <source>
        <dbReference type="ARBA" id="ARBA00023235"/>
    </source>
</evidence>
<accession>A0A940SL87</accession>
<feature type="domain" description="4-oxalocrotonate tautomerase-like" evidence="5">
    <location>
        <begin position="2"/>
        <end position="58"/>
    </location>
</feature>
<dbReference type="SUPFAM" id="SSF55331">
    <property type="entry name" value="Tautomerase/MIF"/>
    <property type="match status" value="1"/>
</dbReference>
<proteinExistence type="inferred from homology"/>
<reference evidence="6" key="1">
    <citation type="submission" date="2021-04" db="EMBL/GenBank/DDBJ databases">
        <title>Genome seq and assembly of Bacillus sp.</title>
        <authorList>
            <person name="Chhetri G."/>
        </authorList>
    </citation>
    <scope>NUCLEOTIDE SEQUENCE</scope>
    <source>
        <strain evidence="6">RG28</strain>
    </source>
</reference>
<dbReference type="NCBIfam" id="NF002571">
    <property type="entry name" value="PRK02220.1"/>
    <property type="match status" value="1"/>
</dbReference>
<evidence type="ECO:0000259" key="5">
    <source>
        <dbReference type="Pfam" id="PF01361"/>
    </source>
</evidence>
<dbReference type="NCBIfam" id="NF002524">
    <property type="entry name" value="PRK01964.1"/>
    <property type="match status" value="1"/>
</dbReference>
<dbReference type="EC" id="5.3.2.-" evidence="4"/>
<dbReference type="InterPro" id="IPR004370">
    <property type="entry name" value="4-OT-like_dom"/>
</dbReference>
<sequence>MPIIQIHILEGRSTELKRELISEVTDAVSRTLRSPRESIRVLLNEIPEENWGVAGVPIFELRNKNN</sequence>
<evidence type="ECO:0000256" key="3">
    <source>
        <dbReference type="PIRSR" id="PIRSR618191-1"/>
    </source>
</evidence>
<dbReference type="PANTHER" id="PTHR35530:SF1">
    <property type="entry name" value="2-HYDROXYMUCONATE TAUTOMERASE"/>
    <property type="match status" value="1"/>
</dbReference>
<gene>
    <name evidence="6" type="ORF">J5Y03_18870</name>
</gene>
<protein>
    <recommendedName>
        <fullName evidence="4">Tautomerase</fullName>
        <ecNumber evidence="4">5.3.2.-</ecNumber>
    </recommendedName>
</protein>
<dbReference type="EMBL" id="JAGIYQ010000020">
    <property type="protein sequence ID" value="MBP0727216.1"/>
    <property type="molecule type" value="Genomic_DNA"/>
</dbReference>
<dbReference type="GO" id="GO:0016853">
    <property type="term" value="F:isomerase activity"/>
    <property type="evidence" value="ECO:0007669"/>
    <property type="project" value="UniProtKB-UniRule"/>
</dbReference>
<comment type="similarity">
    <text evidence="1 4">Belongs to the 4-oxalocrotonate tautomerase family.</text>
</comment>
<keyword evidence="2 4" id="KW-0413">Isomerase</keyword>
<dbReference type="RefSeq" id="WP_209407551.1">
    <property type="nucleotide sequence ID" value="NZ_JAGIYQ010000020.1"/>
</dbReference>
<evidence type="ECO:0000256" key="4">
    <source>
        <dbReference type="RuleBase" id="RU362032"/>
    </source>
</evidence>
<dbReference type="AlphaFoldDB" id="A0A940SL87"/>
<dbReference type="NCBIfam" id="TIGR00013">
    <property type="entry name" value="taut"/>
    <property type="match status" value="1"/>
</dbReference>
<name>A0A940SL87_9BACI</name>
<dbReference type="InterPro" id="IPR018191">
    <property type="entry name" value="4-OT"/>
</dbReference>